<dbReference type="InterPro" id="IPR010852">
    <property type="entry name" value="ABATE"/>
</dbReference>
<feature type="domain" description="Zinc finger CGNR" evidence="1">
    <location>
        <begin position="87"/>
        <end position="130"/>
    </location>
</feature>
<dbReference type="PANTHER" id="PTHR35525">
    <property type="entry name" value="BLL6575 PROTEIN"/>
    <property type="match status" value="1"/>
</dbReference>
<dbReference type="EMBL" id="MJEH01000064">
    <property type="protein sequence ID" value="OEH91156.1"/>
    <property type="molecule type" value="Genomic_DNA"/>
</dbReference>
<reference evidence="2 3" key="1">
    <citation type="submission" date="2016-08" db="EMBL/GenBank/DDBJ databases">
        <title>Genome of Bacillus solimangrovi GH2-4.</title>
        <authorList>
            <person name="Lim S."/>
            <person name="Kim B.-C."/>
        </authorList>
    </citation>
    <scope>NUCLEOTIDE SEQUENCE [LARGE SCALE GENOMIC DNA]</scope>
    <source>
        <strain evidence="2 3">GH2-4</strain>
    </source>
</reference>
<organism evidence="2 3">
    <name type="scientific">Bacillus solimangrovi</name>
    <dbReference type="NCBI Taxonomy" id="1305675"/>
    <lineage>
        <taxon>Bacteria</taxon>
        <taxon>Bacillati</taxon>
        <taxon>Bacillota</taxon>
        <taxon>Bacilli</taxon>
        <taxon>Bacillales</taxon>
        <taxon>Bacillaceae</taxon>
        <taxon>Bacillus</taxon>
    </lineage>
</organism>
<dbReference type="Proteomes" id="UP000095209">
    <property type="component" value="Unassembled WGS sequence"/>
</dbReference>
<protein>
    <recommendedName>
        <fullName evidence="1">Zinc finger CGNR domain-containing protein</fullName>
    </recommendedName>
</protein>
<dbReference type="AlphaFoldDB" id="A0A1E5LAM9"/>
<dbReference type="InterPro" id="IPR021005">
    <property type="entry name" value="Znf_CGNR"/>
</dbReference>
<dbReference type="PANTHER" id="PTHR35525:SF3">
    <property type="entry name" value="BLL6575 PROTEIN"/>
    <property type="match status" value="1"/>
</dbReference>
<sequence length="135" mass="15887">MIDGLKNLRKLCFLILNELKNNGTIQKTKKSAYQQFQDFVAHLSVNVSINIDPEIQMVVIGKTKQDDVLLKISKSIIQTITEVKPERIRKCENKKCILHFVDYSKNGKRRWCRMETCGNRHKAKTFYEKKKETKR</sequence>
<dbReference type="InterPro" id="IPR023286">
    <property type="entry name" value="ABATE_dom_sf"/>
</dbReference>
<dbReference type="Pfam" id="PF11706">
    <property type="entry name" value="zf-CGNR"/>
    <property type="match status" value="1"/>
</dbReference>
<evidence type="ECO:0000259" key="1">
    <source>
        <dbReference type="Pfam" id="PF11706"/>
    </source>
</evidence>
<gene>
    <name evidence="2" type="ORF">BFG57_06810</name>
</gene>
<accession>A0A1E5LAM9</accession>
<name>A0A1E5LAM9_9BACI</name>
<keyword evidence="3" id="KW-1185">Reference proteome</keyword>
<dbReference type="STRING" id="1305675.BFG57_06810"/>
<dbReference type="SUPFAM" id="SSF160904">
    <property type="entry name" value="Jann2411-like"/>
    <property type="match status" value="1"/>
</dbReference>
<proteinExistence type="predicted"/>
<evidence type="ECO:0000313" key="2">
    <source>
        <dbReference type="EMBL" id="OEH91156.1"/>
    </source>
</evidence>
<dbReference type="Gene3D" id="1.10.3300.10">
    <property type="entry name" value="Jann2411-like domain"/>
    <property type="match status" value="1"/>
</dbReference>
<evidence type="ECO:0000313" key="3">
    <source>
        <dbReference type="Proteomes" id="UP000095209"/>
    </source>
</evidence>
<comment type="caution">
    <text evidence="2">The sequence shown here is derived from an EMBL/GenBank/DDBJ whole genome shotgun (WGS) entry which is preliminary data.</text>
</comment>